<evidence type="ECO:0000256" key="2">
    <source>
        <dbReference type="ARBA" id="ARBA00023043"/>
    </source>
</evidence>
<evidence type="ECO:0000313" key="6">
    <source>
        <dbReference type="Proteomes" id="UP000789595"/>
    </source>
</evidence>
<reference evidence="4" key="1">
    <citation type="submission" date="2021-01" db="EMBL/GenBank/DDBJ databases">
        <authorList>
            <person name="Corre E."/>
            <person name="Pelletier E."/>
            <person name="Niang G."/>
            <person name="Scheremetjew M."/>
            <person name="Finn R."/>
            <person name="Kale V."/>
            <person name="Holt S."/>
            <person name="Cochrane G."/>
            <person name="Meng A."/>
            <person name="Brown T."/>
            <person name="Cohen L."/>
        </authorList>
    </citation>
    <scope>NUCLEOTIDE SEQUENCE</scope>
    <source>
        <strain evidence="4">CCMP1756</strain>
    </source>
</reference>
<reference evidence="5" key="2">
    <citation type="submission" date="2021-11" db="EMBL/GenBank/DDBJ databases">
        <authorList>
            <consortium name="Genoscope - CEA"/>
            <person name="William W."/>
        </authorList>
    </citation>
    <scope>NUCLEOTIDE SEQUENCE</scope>
</reference>
<dbReference type="PROSITE" id="PS50297">
    <property type="entry name" value="ANK_REP_REGION"/>
    <property type="match status" value="1"/>
</dbReference>
<name>A0A7S4E3R9_9STRA</name>
<keyword evidence="1" id="KW-0677">Repeat</keyword>
<dbReference type="Proteomes" id="UP000789595">
    <property type="component" value="Unassembled WGS sequence"/>
</dbReference>
<gene>
    <name evidence="4" type="ORF">PCAL00307_LOCUS3064</name>
    <name evidence="5" type="ORF">PECAL_6P19600</name>
</gene>
<feature type="repeat" description="ANK" evidence="3">
    <location>
        <begin position="16"/>
        <end position="48"/>
    </location>
</feature>
<accession>A0A7S4E3R9</accession>
<dbReference type="EMBL" id="CAKKNE010000006">
    <property type="protein sequence ID" value="CAH0380316.1"/>
    <property type="molecule type" value="Genomic_DNA"/>
</dbReference>
<dbReference type="Pfam" id="PF12796">
    <property type="entry name" value="Ank_2"/>
    <property type="match status" value="1"/>
</dbReference>
<dbReference type="PANTHER" id="PTHR24171">
    <property type="entry name" value="ANKYRIN REPEAT DOMAIN-CONTAINING PROTEIN 39-RELATED"/>
    <property type="match status" value="1"/>
</dbReference>
<dbReference type="InterPro" id="IPR002110">
    <property type="entry name" value="Ankyrin_rpt"/>
</dbReference>
<dbReference type="SMART" id="SM00248">
    <property type="entry name" value="ANK"/>
    <property type="match status" value="2"/>
</dbReference>
<dbReference type="AlphaFoldDB" id="A0A7S4E3R9"/>
<dbReference type="InterPro" id="IPR036770">
    <property type="entry name" value="Ankyrin_rpt-contain_sf"/>
</dbReference>
<dbReference type="Gene3D" id="1.25.40.20">
    <property type="entry name" value="Ankyrin repeat-containing domain"/>
    <property type="match status" value="1"/>
</dbReference>
<organism evidence="4">
    <name type="scientific">Pelagomonas calceolata</name>
    <dbReference type="NCBI Taxonomy" id="35677"/>
    <lineage>
        <taxon>Eukaryota</taxon>
        <taxon>Sar</taxon>
        <taxon>Stramenopiles</taxon>
        <taxon>Ochrophyta</taxon>
        <taxon>Pelagophyceae</taxon>
        <taxon>Pelagomonadales</taxon>
        <taxon>Pelagomonadaceae</taxon>
        <taxon>Pelagomonas</taxon>
    </lineage>
</organism>
<proteinExistence type="predicted"/>
<dbReference type="PROSITE" id="PS50088">
    <property type="entry name" value="ANK_REPEAT"/>
    <property type="match status" value="1"/>
</dbReference>
<evidence type="ECO:0000313" key="5">
    <source>
        <dbReference type="EMBL" id="CAH0380316.1"/>
    </source>
</evidence>
<evidence type="ECO:0000256" key="1">
    <source>
        <dbReference type="ARBA" id="ARBA00022737"/>
    </source>
</evidence>
<protein>
    <submittedName>
        <fullName evidence="4">Uncharacterized protein</fullName>
    </submittedName>
</protein>
<sequence length="255" mass="28306">MIPAGAMMGRRVSHNPGSTLLMAAASRERLDVVRLVVEAGADVNVRVGGYTALIWAVLRASVDCVEYLLARGAETSGIVDETQIICRKNALHRHRPYEALGSPRIVRMLLAKGVVLTTVRFDSSTYGINSLEELAQERAAFYKQQAEAREGPPTVRLTRMDDGRDLDRANSYAETAKILAGTRLAGHSYKRWVLKDYMALLRVRSLLARGRARHGPETTVVVARLFGSLSGFADVPKELFCRVVEYAWLGDWRHP</sequence>
<evidence type="ECO:0000256" key="3">
    <source>
        <dbReference type="PROSITE-ProRule" id="PRU00023"/>
    </source>
</evidence>
<dbReference type="OrthoDB" id="5369447at2759"/>
<dbReference type="SUPFAM" id="SSF48403">
    <property type="entry name" value="Ankyrin repeat"/>
    <property type="match status" value="1"/>
</dbReference>
<keyword evidence="2 3" id="KW-0040">ANK repeat</keyword>
<keyword evidence="6" id="KW-1185">Reference proteome</keyword>
<dbReference type="EMBL" id="HBIW01003714">
    <property type="protein sequence ID" value="CAE0687630.1"/>
    <property type="molecule type" value="Transcribed_RNA"/>
</dbReference>
<evidence type="ECO:0000313" key="4">
    <source>
        <dbReference type="EMBL" id="CAE0687630.1"/>
    </source>
</evidence>